<dbReference type="InterPro" id="IPR013783">
    <property type="entry name" value="Ig-like_fold"/>
</dbReference>
<dbReference type="Gene3D" id="2.60.40.10">
    <property type="entry name" value="Immunoglobulins"/>
    <property type="match status" value="1"/>
</dbReference>
<dbReference type="GO" id="GO:0005975">
    <property type="term" value="P:carbohydrate metabolic process"/>
    <property type="evidence" value="ECO:0007669"/>
    <property type="project" value="UniProtKB-ARBA"/>
</dbReference>
<dbReference type="EMBL" id="VWKB01000018">
    <property type="protein sequence ID" value="KAA4096974.1"/>
    <property type="molecule type" value="Genomic_DNA"/>
</dbReference>
<feature type="domain" description="LamG-like jellyroll fold" evidence="4">
    <location>
        <begin position="308"/>
        <end position="450"/>
    </location>
</feature>
<dbReference type="PROSITE" id="PS51257">
    <property type="entry name" value="PROKAR_LIPOPROTEIN"/>
    <property type="match status" value="1"/>
</dbReference>
<dbReference type="Proteomes" id="UP000473905">
    <property type="component" value="Unassembled WGS sequence"/>
</dbReference>
<dbReference type="Pfam" id="PF13385">
    <property type="entry name" value="Laminin_G_3"/>
    <property type="match status" value="1"/>
</dbReference>
<organism evidence="5 6">
    <name type="scientific">Bacteroides ovatus</name>
    <dbReference type="NCBI Taxonomy" id="28116"/>
    <lineage>
        <taxon>Bacteria</taxon>
        <taxon>Pseudomonadati</taxon>
        <taxon>Bacteroidota</taxon>
        <taxon>Bacteroidia</taxon>
        <taxon>Bacteroidales</taxon>
        <taxon>Bacteroidaceae</taxon>
        <taxon>Bacteroides</taxon>
    </lineage>
</organism>
<dbReference type="InterPro" id="IPR013320">
    <property type="entry name" value="ConA-like_dom_sf"/>
</dbReference>
<evidence type="ECO:0000256" key="2">
    <source>
        <dbReference type="ARBA" id="ARBA00023157"/>
    </source>
</evidence>
<feature type="signal peptide" evidence="3">
    <location>
        <begin position="1"/>
        <end position="23"/>
    </location>
</feature>
<reference evidence="5 6" key="1">
    <citation type="journal article" date="2019" name="Nat. Med.">
        <title>A library of human gut bacterial isolates paired with longitudinal multiomics data enables mechanistic microbiome research.</title>
        <authorList>
            <person name="Poyet M."/>
            <person name="Groussin M."/>
            <person name="Gibbons S.M."/>
            <person name="Avila-Pacheco J."/>
            <person name="Jiang X."/>
            <person name="Kearney S.M."/>
            <person name="Perrotta A.R."/>
            <person name="Berdy B."/>
            <person name="Zhao S."/>
            <person name="Lieberman T.D."/>
            <person name="Swanson P.K."/>
            <person name="Smith M."/>
            <person name="Roesemann S."/>
            <person name="Alexander J.E."/>
            <person name="Rich S.A."/>
            <person name="Livny J."/>
            <person name="Vlamakis H."/>
            <person name="Clish C."/>
            <person name="Bullock K."/>
            <person name="Deik A."/>
            <person name="Scott J."/>
            <person name="Pierce K.A."/>
            <person name="Xavier R.J."/>
            <person name="Alm E.J."/>
        </authorList>
    </citation>
    <scope>NUCLEOTIDE SEQUENCE [LARGE SCALE GENOMIC DNA]</scope>
    <source>
        <strain evidence="5 6">BIOML-A134</strain>
    </source>
</reference>
<keyword evidence="6" id="KW-1185">Reference proteome</keyword>
<dbReference type="AlphaFoldDB" id="A0A5M5E827"/>
<dbReference type="SUPFAM" id="SSF49899">
    <property type="entry name" value="Concanavalin A-like lectins/glucanases"/>
    <property type="match status" value="1"/>
</dbReference>
<dbReference type="CDD" id="cd14948">
    <property type="entry name" value="BACON"/>
    <property type="match status" value="1"/>
</dbReference>
<evidence type="ECO:0000256" key="3">
    <source>
        <dbReference type="SAM" id="SignalP"/>
    </source>
</evidence>
<evidence type="ECO:0000256" key="1">
    <source>
        <dbReference type="ARBA" id="ARBA00022729"/>
    </source>
</evidence>
<keyword evidence="2" id="KW-1015">Disulfide bond</keyword>
<evidence type="ECO:0000313" key="6">
    <source>
        <dbReference type="Proteomes" id="UP000473905"/>
    </source>
</evidence>
<comment type="caution">
    <text evidence="5">The sequence shown here is derived from an EMBL/GenBank/DDBJ whole genome shotgun (WGS) entry which is preliminary data.</text>
</comment>
<protein>
    <recommendedName>
        <fullName evidence="4">LamG-like jellyroll fold domain-containing protein</fullName>
    </recommendedName>
</protein>
<evidence type="ECO:0000259" key="4">
    <source>
        <dbReference type="SMART" id="SM00560"/>
    </source>
</evidence>
<accession>A0A5M5E827</accession>
<gene>
    <name evidence="5" type="ORF">F3D66_13980</name>
</gene>
<sequence>MKKNLLMNVWMMLALFMCMGIFSCSDNSEDGVKEPPVLRLVDKNGNSVGGISGGDYNLTGNVENLTLRVMSNLDWKITIPEGNEWFKVDIAEGVGFKEVSFTATENEGLEERKAQVILSSTQNSSVPDFILNCIQPGGPRLIVTPENASVGKEGKDVIVAISTNLPSLKCIIPENVKWITQKSLTNKQLVLTVATSDIAKIRTATVEVTSESSAYPTTKSIEIRQAGAVDMAELLDVKFNADGTAEDLSAMKMPIKTFAGPTLTMIENETFGYIAKFDPETVNQNKITSGFYTVDFTQNISFQNAIADGFSMELYVTAKDYGESAPIPMGCHGGGGVAFIWHDDNNSWGFEPYIGNYSACNMPPLGEVPEETWYHVVGVWDGTGNADAIKLYVDGKVEAQRAPASGNSFQFPGNKWFVIGGDAGAANEADRAYKGQIAITRIYDRALTAEEVKALYNTLKE</sequence>
<dbReference type="Gene3D" id="2.60.120.200">
    <property type="match status" value="1"/>
</dbReference>
<dbReference type="GO" id="GO:0004553">
    <property type="term" value="F:hydrolase activity, hydrolyzing O-glycosyl compounds"/>
    <property type="evidence" value="ECO:0007669"/>
    <property type="project" value="UniProtKB-ARBA"/>
</dbReference>
<dbReference type="Pfam" id="PF13004">
    <property type="entry name" value="BACON"/>
    <property type="match status" value="1"/>
</dbReference>
<dbReference type="RefSeq" id="WP_149944488.1">
    <property type="nucleotide sequence ID" value="NZ_JADMXV010000015.1"/>
</dbReference>
<dbReference type="SMART" id="SM00560">
    <property type="entry name" value="LamGL"/>
    <property type="match status" value="1"/>
</dbReference>
<dbReference type="InterPro" id="IPR006558">
    <property type="entry name" value="LamG-like"/>
</dbReference>
<keyword evidence="1 3" id="KW-0732">Signal</keyword>
<proteinExistence type="predicted"/>
<dbReference type="InterPro" id="IPR024361">
    <property type="entry name" value="BACON"/>
</dbReference>
<feature type="chain" id="PRO_5030132999" description="LamG-like jellyroll fold domain-containing protein" evidence="3">
    <location>
        <begin position="24"/>
        <end position="461"/>
    </location>
</feature>
<name>A0A5M5E827_BACOV</name>
<evidence type="ECO:0000313" key="5">
    <source>
        <dbReference type="EMBL" id="KAA4096974.1"/>
    </source>
</evidence>